<dbReference type="PANTHER" id="PTHR39550:SF1">
    <property type="entry name" value="SLL0658 PROTEIN"/>
    <property type="match status" value="1"/>
</dbReference>
<keyword evidence="2" id="KW-1185">Reference proteome</keyword>
<reference evidence="1 2" key="2">
    <citation type="submission" date="2018-03" db="EMBL/GenBank/DDBJ databases">
        <title>The ancient ancestry and fast evolution of plastids.</title>
        <authorList>
            <person name="Moore K.R."/>
            <person name="Magnabosco C."/>
            <person name="Momper L."/>
            <person name="Gold D.A."/>
            <person name="Bosak T."/>
            <person name="Fournier G.P."/>
        </authorList>
    </citation>
    <scope>NUCLEOTIDE SEQUENCE [LARGE SCALE GENOMIC DNA]</scope>
    <source>
        <strain evidence="1 2">ULC18</strain>
    </source>
</reference>
<evidence type="ECO:0000313" key="2">
    <source>
        <dbReference type="Proteomes" id="UP000239576"/>
    </source>
</evidence>
<dbReference type="PANTHER" id="PTHR39550">
    <property type="entry name" value="SLL0658 PROTEIN"/>
    <property type="match status" value="1"/>
</dbReference>
<dbReference type="InterPro" id="IPR021799">
    <property type="entry name" value="PIN-like_prokaryotic"/>
</dbReference>
<name>A0A2T1ELX2_9CYAN</name>
<organism evidence="1 2">
    <name type="scientific">Stenomitos frigidus ULC18</name>
    <dbReference type="NCBI Taxonomy" id="2107698"/>
    <lineage>
        <taxon>Bacteria</taxon>
        <taxon>Bacillati</taxon>
        <taxon>Cyanobacteriota</taxon>
        <taxon>Cyanophyceae</taxon>
        <taxon>Leptolyngbyales</taxon>
        <taxon>Leptolyngbyaceae</taxon>
        <taxon>Stenomitos</taxon>
    </lineage>
</organism>
<gene>
    <name evidence="1" type="ORF">C7B82_04310</name>
</gene>
<sequence length="160" mass="17104">MPEVITDTSPLQYLYQLAQLDLLPALYGQIRMPRAVAAELAQGRVQGISLPDLTALSWMTLCPVPSSSLIPDLPNLGAGEREALSLAVTIPDALVILDDALARSYAQRLNLSITGTLGVLLKGKQSGYVEALTPLLDKLNALNFRLSPATRAAVLKLANE</sequence>
<protein>
    <submittedName>
        <fullName evidence="1">DUF3368 domain-containing protein</fullName>
    </submittedName>
</protein>
<proteinExistence type="predicted"/>
<dbReference type="EMBL" id="PVWK01000017">
    <property type="protein sequence ID" value="PSB33711.1"/>
    <property type="molecule type" value="Genomic_DNA"/>
</dbReference>
<evidence type="ECO:0000313" key="1">
    <source>
        <dbReference type="EMBL" id="PSB33711.1"/>
    </source>
</evidence>
<dbReference type="Proteomes" id="UP000239576">
    <property type="component" value="Unassembled WGS sequence"/>
</dbReference>
<dbReference type="AlphaFoldDB" id="A0A2T1ELX2"/>
<dbReference type="OrthoDB" id="9796404at2"/>
<dbReference type="Pfam" id="PF11848">
    <property type="entry name" value="DUF3368"/>
    <property type="match status" value="1"/>
</dbReference>
<accession>A0A2T1ELX2</accession>
<comment type="caution">
    <text evidence="1">The sequence shown here is derived from an EMBL/GenBank/DDBJ whole genome shotgun (WGS) entry which is preliminary data.</text>
</comment>
<dbReference type="RefSeq" id="WP_106255074.1">
    <property type="nucleotide sequence ID" value="NZ_CAWNSW010000080.1"/>
</dbReference>
<reference evidence="2" key="1">
    <citation type="submission" date="2018-02" db="EMBL/GenBank/DDBJ databases">
        <authorList>
            <person name="Moore K."/>
            <person name="Momper L."/>
        </authorList>
    </citation>
    <scope>NUCLEOTIDE SEQUENCE [LARGE SCALE GENOMIC DNA]</scope>
    <source>
        <strain evidence="2">ULC18</strain>
    </source>
</reference>